<keyword evidence="1" id="KW-0472">Membrane</keyword>
<reference evidence="2 3" key="1">
    <citation type="journal article" date="2016" name="Nat. Commun.">
        <title>Thousands of microbial genomes shed light on interconnected biogeochemical processes in an aquifer system.</title>
        <authorList>
            <person name="Anantharaman K."/>
            <person name="Brown C.T."/>
            <person name="Hug L.A."/>
            <person name="Sharon I."/>
            <person name="Castelle C.J."/>
            <person name="Probst A.J."/>
            <person name="Thomas B.C."/>
            <person name="Singh A."/>
            <person name="Wilkins M.J."/>
            <person name="Karaoz U."/>
            <person name="Brodie E.L."/>
            <person name="Williams K.H."/>
            <person name="Hubbard S.S."/>
            <person name="Banfield J.F."/>
        </authorList>
    </citation>
    <scope>NUCLEOTIDE SEQUENCE [LARGE SCALE GENOMIC DNA]</scope>
</reference>
<feature type="transmembrane region" description="Helical" evidence="1">
    <location>
        <begin position="21"/>
        <end position="45"/>
    </location>
</feature>
<dbReference type="Proteomes" id="UP000178659">
    <property type="component" value="Unassembled WGS sequence"/>
</dbReference>
<evidence type="ECO:0000313" key="2">
    <source>
        <dbReference type="EMBL" id="OGY14074.1"/>
    </source>
</evidence>
<evidence type="ECO:0000256" key="1">
    <source>
        <dbReference type="SAM" id="Phobius"/>
    </source>
</evidence>
<sequence length="123" mass="14531">MKSEILTPIVMHRVAASEKWRIIKLFIVISPLFIFLFLIFISALYQTVAYLSEQGIFEILFTIEYEWKTLLPEMQEVGSFFWESLEKSLLVGIFLSPVILIFVSRKIDIFSFPQRIKEITKYD</sequence>
<gene>
    <name evidence="2" type="ORF">A3A77_03815</name>
</gene>
<dbReference type="EMBL" id="MHCC01000003">
    <property type="protein sequence ID" value="OGY14074.1"/>
    <property type="molecule type" value="Genomic_DNA"/>
</dbReference>
<name>A0A1G1VF76_9BACT</name>
<comment type="caution">
    <text evidence="2">The sequence shown here is derived from an EMBL/GenBank/DDBJ whole genome shotgun (WGS) entry which is preliminary data.</text>
</comment>
<feature type="transmembrane region" description="Helical" evidence="1">
    <location>
        <begin position="89"/>
        <end position="107"/>
    </location>
</feature>
<dbReference type="AlphaFoldDB" id="A0A1G1VF76"/>
<keyword evidence="1" id="KW-1133">Transmembrane helix</keyword>
<evidence type="ECO:0008006" key="4">
    <source>
        <dbReference type="Google" id="ProtNLM"/>
    </source>
</evidence>
<organism evidence="2 3">
    <name type="scientific">Candidatus Blackburnbacteria bacterium RIFCSPLOWO2_01_FULL_40_20</name>
    <dbReference type="NCBI Taxonomy" id="1797519"/>
    <lineage>
        <taxon>Bacteria</taxon>
        <taxon>Candidatus Blackburniibacteriota</taxon>
    </lineage>
</organism>
<keyword evidence="1" id="KW-0812">Transmembrane</keyword>
<accession>A0A1G1VF76</accession>
<proteinExistence type="predicted"/>
<evidence type="ECO:0000313" key="3">
    <source>
        <dbReference type="Proteomes" id="UP000178659"/>
    </source>
</evidence>
<protein>
    <recommendedName>
        <fullName evidence="4">ABC transmembrane type-1 domain-containing protein</fullName>
    </recommendedName>
</protein>